<name>A0AB39XV61_9ACTN</name>
<dbReference type="AlphaFoldDB" id="A0AB39XV61"/>
<reference evidence="1" key="1">
    <citation type="submission" date="2024-08" db="EMBL/GenBank/DDBJ databases">
        <authorList>
            <person name="Yu S.T."/>
        </authorList>
    </citation>
    <scope>NUCLEOTIDE SEQUENCE</scope>
    <source>
        <strain evidence="1">R33</strain>
    </source>
</reference>
<accession>A0AB39XV61</accession>
<evidence type="ECO:0000313" key="1">
    <source>
        <dbReference type="EMBL" id="XDV61623.1"/>
    </source>
</evidence>
<dbReference type="RefSeq" id="WP_369776393.1">
    <property type="nucleotide sequence ID" value="NZ_CP165727.1"/>
</dbReference>
<dbReference type="EMBL" id="CP165727">
    <property type="protein sequence ID" value="XDV61623.1"/>
    <property type="molecule type" value="Genomic_DNA"/>
</dbReference>
<organism evidence="1">
    <name type="scientific">Streptomyces sp. R33</name>
    <dbReference type="NCBI Taxonomy" id="3238629"/>
    <lineage>
        <taxon>Bacteria</taxon>
        <taxon>Bacillati</taxon>
        <taxon>Actinomycetota</taxon>
        <taxon>Actinomycetes</taxon>
        <taxon>Kitasatosporales</taxon>
        <taxon>Streptomycetaceae</taxon>
        <taxon>Streptomyces</taxon>
    </lineage>
</organism>
<sequence>MLNAPTNKPPPEVPPSSASQTVTNWLVPALLLLEITGRAQGILVS</sequence>
<protein>
    <submittedName>
        <fullName evidence="1">Uncharacterized protein</fullName>
    </submittedName>
</protein>
<proteinExistence type="predicted"/>
<gene>
    <name evidence="1" type="ORF">AB5J51_00820</name>
</gene>